<proteinExistence type="predicted"/>
<comment type="caution">
    <text evidence="1">The sequence shown here is derived from an EMBL/GenBank/DDBJ whole genome shotgun (WGS) entry which is preliminary data.</text>
</comment>
<dbReference type="Proteomes" id="UP001054252">
    <property type="component" value="Unassembled WGS sequence"/>
</dbReference>
<accession>A0AAV5IT90</accession>
<evidence type="ECO:0000313" key="1">
    <source>
        <dbReference type="EMBL" id="GKV03079.1"/>
    </source>
</evidence>
<protein>
    <submittedName>
        <fullName evidence="1">Uncharacterized protein</fullName>
    </submittedName>
</protein>
<keyword evidence="2" id="KW-1185">Reference proteome</keyword>
<evidence type="ECO:0000313" key="2">
    <source>
        <dbReference type="Proteomes" id="UP001054252"/>
    </source>
</evidence>
<dbReference type="EMBL" id="BPVZ01000020">
    <property type="protein sequence ID" value="GKV03079.1"/>
    <property type="molecule type" value="Genomic_DNA"/>
</dbReference>
<gene>
    <name evidence="1" type="ORF">SLEP1_g15447</name>
</gene>
<name>A0AAV5IT90_9ROSI</name>
<sequence length="133" mass="14716">MVVKSRRMNNLIYVLHVDLEKAFLQHVRSKGRRKIFNGSAGEAEKLLTLVQGYASDNYMQTGQLVEWKLVAISLKAGRDVCMATRLISFEEAGNWDAAARAGIEQLVPSSDLLQNGQGSVLPTKRIPIIAHVP</sequence>
<dbReference type="AlphaFoldDB" id="A0AAV5IT90"/>
<organism evidence="1 2">
    <name type="scientific">Rubroshorea leprosula</name>
    <dbReference type="NCBI Taxonomy" id="152421"/>
    <lineage>
        <taxon>Eukaryota</taxon>
        <taxon>Viridiplantae</taxon>
        <taxon>Streptophyta</taxon>
        <taxon>Embryophyta</taxon>
        <taxon>Tracheophyta</taxon>
        <taxon>Spermatophyta</taxon>
        <taxon>Magnoliopsida</taxon>
        <taxon>eudicotyledons</taxon>
        <taxon>Gunneridae</taxon>
        <taxon>Pentapetalae</taxon>
        <taxon>rosids</taxon>
        <taxon>malvids</taxon>
        <taxon>Malvales</taxon>
        <taxon>Dipterocarpaceae</taxon>
        <taxon>Rubroshorea</taxon>
    </lineage>
</organism>
<reference evidence="1 2" key="1">
    <citation type="journal article" date="2021" name="Commun. Biol.">
        <title>The genome of Shorea leprosula (Dipterocarpaceae) highlights the ecological relevance of drought in aseasonal tropical rainforests.</title>
        <authorList>
            <person name="Ng K.K.S."/>
            <person name="Kobayashi M.J."/>
            <person name="Fawcett J.A."/>
            <person name="Hatakeyama M."/>
            <person name="Paape T."/>
            <person name="Ng C.H."/>
            <person name="Ang C.C."/>
            <person name="Tnah L.H."/>
            <person name="Lee C.T."/>
            <person name="Nishiyama T."/>
            <person name="Sese J."/>
            <person name="O'Brien M.J."/>
            <person name="Copetti D."/>
            <person name="Mohd Noor M.I."/>
            <person name="Ong R.C."/>
            <person name="Putra M."/>
            <person name="Sireger I.Z."/>
            <person name="Indrioko S."/>
            <person name="Kosugi Y."/>
            <person name="Izuno A."/>
            <person name="Isagi Y."/>
            <person name="Lee S.L."/>
            <person name="Shimizu K.K."/>
        </authorList>
    </citation>
    <scope>NUCLEOTIDE SEQUENCE [LARGE SCALE GENOMIC DNA]</scope>
    <source>
        <strain evidence="1">214</strain>
    </source>
</reference>